<evidence type="ECO:0000313" key="2">
    <source>
        <dbReference type="EMBL" id="PZP41646.1"/>
    </source>
</evidence>
<gene>
    <name evidence="2" type="ORF">DI598_17980</name>
</gene>
<accession>A0A2W5G826</accession>
<evidence type="ECO:0000313" key="3">
    <source>
        <dbReference type="Proteomes" id="UP000249645"/>
    </source>
</evidence>
<dbReference type="GO" id="GO:0016747">
    <property type="term" value="F:acyltransferase activity, transferring groups other than amino-acyl groups"/>
    <property type="evidence" value="ECO:0007669"/>
    <property type="project" value="InterPro"/>
</dbReference>
<dbReference type="SUPFAM" id="SSF55729">
    <property type="entry name" value="Acyl-CoA N-acyltransferases (Nat)"/>
    <property type="match status" value="1"/>
</dbReference>
<dbReference type="CDD" id="cd04301">
    <property type="entry name" value="NAT_SF"/>
    <property type="match status" value="1"/>
</dbReference>
<keyword evidence="2" id="KW-0808">Transferase</keyword>
<evidence type="ECO:0000259" key="1">
    <source>
        <dbReference type="PROSITE" id="PS51186"/>
    </source>
</evidence>
<feature type="non-terminal residue" evidence="2">
    <location>
        <position position="168"/>
    </location>
</feature>
<feature type="domain" description="N-acetyltransferase" evidence="1">
    <location>
        <begin position="4"/>
        <end position="168"/>
    </location>
</feature>
<dbReference type="Proteomes" id="UP000249645">
    <property type="component" value="Unassembled WGS sequence"/>
</dbReference>
<dbReference type="EMBL" id="QFOI01000498">
    <property type="protein sequence ID" value="PZP41646.1"/>
    <property type="molecule type" value="Genomic_DNA"/>
</dbReference>
<organism evidence="2 3">
    <name type="scientific">Pseudopedobacter saltans</name>
    <dbReference type="NCBI Taxonomy" id="151895"/>
    <lineage>
        <taxon>Bacteria</taxon>
        <taxon>Pseudomonadati</taxon>
        <taxon>Bacteroidota</taxon>
        <taxon>Sphingobacteriia</taxon>
        <taxon>Sphingobacteriales</taxon>
        <taxon>Sphingobacteriaceae</taxon>
        <taxon>Pseudopedobacter</taxon>
    </lineage>
</organism>
<dbReference type="Gene3D" id="3.40.630.30">
    <property type="match status" value="1"/>
</dbReference>
<dbReference type="InterPro" id="IPR016181">
    <property type="entry name" value="Acyl_CoA_acyltransferase"/>
</dbReference>
<sequence>MSLITIRPAIAEDAFFVAPLIYEAMGELVSKFTKGNVQEGILLFEHFFRKENNQYSFQNCSIAQYNGEDAGMILTYDGKDLSVLRHSFLMYLESQYNFRINPIEDETQQGELYIDCLAVEPKFRGKRLGSALIKSAIDKAKTLKIPNTGLIVDIHNDIALRLYESLGF</sequence>
<dbReference type="AlphaFoldDB" id="A0A2W5G826"/>
<reference evidence="2 3" key="1">
    <citation type="submission" date="2017-11" db="EMBL/GenBank/DDBJ databases">
        <title>Infants hospitalized years apart are colonized by the same room-sourced microbial strains.</title>
        <authorList>
            <person name="Brooks B."/>
            <person name="Olm M.R."/>
            <person name="Firek B.A."/>
            <person name="Baker R."/>
            <person name="Thomas B.C."/>
            <person name="Morowitz M.J."/>
            <person name="Banfield J.F."/>
        </authorList>
    </citation>
    <scope>NUCLEOTIDE SEQUENCE [LARGE SCALE GENOMIC DNA]</scope>
    <source>
        <strain evidence="2">S2_009_000_R2_76</strain>
    </source>
</reference>
<dbReference type="InterPro" id="IPR000182">
    <property type="entry name" value="GNAT_dom"/>
</dbReference>
<dbReference type="Pfam" id="PF00583">
    <property type="entry name" value="Acetyltransf_1"/>
    <property type="match status" value="1"/>
</dbReference>
<proteinExistence type="predicted"/>
<name>A0A2W5G826_9SPHI</name>
<protein>
    <submittedName>
        <fullName evidence="2">GNAT family N-acetyltransferase</fullName>
    </submittedName>
</protein>
<dbReference type="PROSITE" id="PS51186">
    <property type="entry name" value="GNAT"/>
    <property type="match status" value="1"/>
</dbReference>
<comment type="caution">
    <text evidence="2">The sequence shown here is derived from an EMBL/GenBank/DDBJ whole genome shotgun (WGS) entry which is preliminary data.</text>
</comment>